<dbReference type="GO" id="GO:0002758">
    <property type="term" value="P:innate immune response-activating signaling pathway"/>
    <property type="evidence" value="ECO:0007669"/>
    <property type="project" value="UniProtKB-ARBA"/>
</dbReference>
<gene>
    <name evidence="12" type="ORF">URODEC1_LOCUS70941</name>
</gene>
<dbReference type="InterPro" id="IPR058922">
    <property type="entry name" value="WHD_DRP"/>
</dbReference>
<evidence type="ECO:0000259" key="10">
    <source>
        <dbReference type="Pfam" id="PF23559"/>
    </source>
</evidence>
<dbReference type="FunFam" id="1.10.10.10:FF:000322">
    <property type="entry name" value="Probable disease resistance protein At1g63360"/>
    <property type="match status" value="1"/>
</dbReference>
<evidence type="ECO:0000256" key="4">
    <source>
        <dbReference type="ARBA" id="ARBA00022741"/>
    </source>
</evidence>
<proteinExistence type="inferred from homology"/>
<dbReference type="Gene3D" id="3.80.10.10">
    <property type="entry name" value="Ribonuclease Inhibitor"/>
    <property type="match status" value="1"/>
</dbReference>
<feature type="domain" description="Disease resistance protein winged helix" evidence="10">
    <location>
        <begin position="406"/>
        <end position="477"/>
    </location>
</feature>
<accession>A0ABC9C1X7</accession>
<dbReference type="Pfam" id="PF18052">
    <property type="entry name" value="Rx_N"/>
    <property type="match status" value="1"/>
</dbReference>
<dbReference type="InterPro" id="IPR002182">
    <property type="entry name" value="NB-ARC"/>
</dbReference>
<keyword evidence="5" id="KW-0611">Plant defense</keyword>
<dbReference type="InterPro" id="IPR038005">
    <property type="entry name" value="RX-like_CC"/>
</dbReference>
<dbReference type="Pfam" id="PF23598">
    <property type="entry name" value="LRR_14"/>
    <property type="match status" value="1"/>
</dbReference>
<feature type="domain" description="Disease resistance R13L4/SHOC-2-like LRR" evidence="11">
    <location>
        <begin position="528"/>
        <end position="842"/>
    </location>
</feature>
<dbReference type="GO" id="GO:0000166">
    <property type="term" value="F:nucleotide binding"/>
    <property type="evidence" value="ECO:0007669"/>
    <property type="project" value="UniProtKB-KW"/>
</dbReference>
<evidence type="ECO:0000259" key="8">
    <source>
        <dbReference type="Pfam" id="PF00931"/>
    </source>
</evidence>
<dbReference type="InterPro" id="IPR044974">
    <property type="entry name" value="Disease_R_plants"/>
</dbReference>
<keyword evidence="13" id="KW-1185">Reference proteome</keyword>
<keyword evidence="6 7" id="KW-0175">Coiled coil</keyword>
<evidence type="ECO:0000256" key="7">
    <source>
        <dbReference type="SAM" id="Coils"/>
    </source>
</evidence>
<dbReference type="Proteomes" id="UP001497457">
    <property type="component" value="Chromosome 28b"/>
</dbReference>
<dbReference type="AlphaFoldDB" id="A0ABC9C1X7"/>
<evidence type="ECO:0000256" key="6">
    <source>
        <dbReference type="ARBA" id="ARBA00023054"/>
    </source>
</evidence>
<dbReference type="PRINTS" id="PR00364">
    <property type="entry name" value="DISEASERSIST"/>
</dbReference>
<evidence type="ECO:0000313" key="12">
    <source>
        <dbReference type="EMBL" id="CAL5012607.1"/>
    </source>
</evidence>
<dbReference type="PANTHER" id="PTHR23155:SF1228">
    <property type="entry name" value="NB-ARC DOMAIN CONTAINING PROTEIN, EXPRESSED"/>
    <property type="match status" value="1"/>
</dbReference>
<dbReference type="SUPFAM" id="SSF52047">
    <property type="entry name" value="RNI-like"/>
    <property type="match status" value="1"/>
</dbReference>
<evidence type="ECO:0000313" key="13">
    <source>
        <dbReference type="Proteomes" id="UP001497457"/>
    </source>
</evidence>
<organism evidence="12 13">
    <name type="scientific">Urochloa decumbens</name>
    <dbReference type="NCBI Taxonomy" id="240449"/>
    <lineage>
        <taxon>Eukaryota</taxon>
        <taxon>Viridiplantae</taxon>
        <taxon>Streptophyta</taxon>
        <taxon>Embryophyta</taxon>
        <taxon>Tracheophyta</taxon>
        <taxon>Spermatophyta</taxon>
        <taxon>Magnoliopsida</taxon>
        <taxon>Liliopsida</taxon>
        <taxon>Poales</taxon>
        <taxon>Poaceae</taxon>
        <taxon>PACMAD clade</taxon>
        <taxon>Panicoideae</taxon>
        <taxon>Panicodae</taxon>
        <taxon>Paniceae</taxon>
        <taxon>Melinidinae</taxon>
        <taxon>Urochloa</taxon>
    </lineage>
</organism>
<dbReference type="InterPro" id="IPR036388">
    <property type="entry name" value="WH-like_DNA-bd_sf"/>
</dbReference>
<evidence type="ECO:0000259" key="9">
    <source>
        <dbReference type="Pfam" id="PF18052"/>
    </source>
</evidence>
<dbReference type="InterPro" id="IPR042197">
    <property type="entry name" value="Apaf_helical"/>
</dbReference>
<reference evidence="12 13" key="2">
    <citation type="submission" date="2024-10" db="EMBL/GenBank/DDBJ databases">
        <authorList>
            <person name="Ryan C."/>
        </authorList>
    </citation>
    <scope>NUCLEOTIDE SEQUENCE [LARGE SCALE GENOMIC DNA]</scope>
</reference>
<keyword evidence="2" id="KW-0433">Leucine-rich repeat</keyword>
<dbReference type="InterPro" id="IPR055414">
    <property type="entry name" value="LRR_R13L4/SHOC2-like"/>
</dbReference>
<dbReference type="Pfam" id="PF00931">
    <property type="entry name" value="NB-ARC"/>
    <property type="match status" value="1"/>
</dbReference>
<comment type="similarity">
    <text evidence="1">Belongs to the disease resistance NB-LRR family.</text>
</comment>
<dbReference type="Pfam" id="PF23559">
    <property type="entry name" value="WHD_DRP"/>
    <property type="match status" value="1"/>
</dbReference>
<evidence type="ECO:0000256" key="1">
    <source>
        <dbReference type="ARBA" id="ARBA00008894"/>
    </source>
</evidence>
<evidence type="ECO:0000256" key="2">
    <source>
        <dbReference type="ARBA" id="ARBA00022614"/>
    </source>
</evidence>
<protein>
    <submittedName>
        <fullName evidence="12">Uncharacterized protein</fullName>
    </submittedName>
</protein>
<dbReference type="InterPro" id="IPR041118">
    <property type="entry name" value="Rx_N"/>
</dbReference>
<dbReference type="Gene3D" id="1.20.5.4130">
    <property type="match status" value="1"/>
</dbReference>
<feature type="domain" description="Disease resistance N-terminal" evidence="9">
    <location>
        <begin position="12"/>
        <end position="94"/>
    </location>
</feature>
<dbReference type="GO" id="GO:0009626">
    <property type="term" value="P:plant-type hypersensitive response"/>
    <property type="evidence" value="ECO:0007669"/>
    <property type="project" value="UniProtKB-ARBA"/>
</dbReference>
<dbReference type="CDD" id="cd14798">
    <property type="entry name" value="RX-CC_like"/>
    <property type="match status" value="1"/>
</dbReference>
<keyword evidence="4" id="KW-0547">Nucleotide-binding</keyword>
<dbReference type="GO" id="GO:0042742">
    <property type="term" value="P:defense response to bacterium"/>
    <property type="evidence" value="ECO:0007669"/>
    <property type="project" value="UniProtKB-ARBA"/>
</dbReference>
<name>A0ABC9C1X7_9POAL</name>
<evidence type="ECO:0000256" key="5">
    <source>
        <dbReference type="ARBA" id="ARBA00022821"/>
    </source>
</evidence>
<evidence type="ECO:0000256" key="3">
    <source>
        <dbReference type="ARBA" id="ARBA00022737"/>
    </source>
</evidence>
<dbReference type="Gene3D" id="3.40.50.300">
    <property type="entry name" value="P-loop containing nucleotide triphosphate hydrolases"/>
    <property type="match status" value="2"/>
</dbReference>
<keyword evidence="3" id="KW-0677">Repeat</keyword>
<dbReference type="SUPFAM" id="SSF52540">
    <property type="entry name" value="P-loop containing nucleoside triphosphate hydrolases"/>
    <property type="match status" value="1"/>
</dbReference>
<dbReference type="Gene3D" id="1.10.10.10">
    <property type="entry name" value="Winged helix-like DNA-binding domain superfamily/Winged helix DNA-binding domain"/>
    <property type="match status" value="1"/>
</dbReference>
<feature type="coiled-coil region" evidence="7">
    <location>
        <begin position="115"/>
        <end position="142"/>
    </location>
</feature>
<feature type="domain" description="NB-ARC" evidence="8">
    <location>
        <begin position="226"/>
        <end position="305"/>
    </location>
</feature>
<dbReference type="PANTHER" id="PTHR23155">
    <property type="entry name" value="DISEASE RESISTANCE PROTEIN RP"/>
    <property type="match status" value="1"/>
</dbReference>
<dbReference type="EMBL" id="OZ075138">
    <property type="protein sequence ID" value="CAL5012607.1"/>
    <property type="molecule type" value="Genomic_DNA"/>
</dbReference>
<dbReference type="InterPro" id="IPR027417">
    <property type="entry name" value="P-loop_NTPase"/>
</dbReference>
<reference evidence="13" key="1">
    <citation type="submission" date="2024-06" db="EMBL/GenBank/DDBJ databases">
        <authorList>
            <person name="Ryan C."/>
        </authorList>
    </citation>
    <scope>NUCLEOTIDE SEQUENCE [LARGE SCALE GENOMIC DNA]</scope>
</reference>
<dbReference type="Gene3D" id="1.10.8.430">
    <property type="entry name" value="Helical domain of apoptotic protease-activating factors"/>
    <property type="match status" value="1"/>
</dbReference>
<sequence length="846" mass="95476">MAELVVSAATGALKPLLEKLAVALVEEYKRFKGVPGEISSLTRELEAMHAYLLKMSEVENPDVQAEACMNEARELSYDMEDCVDEFLLRIGDKAATPDGLIPKLKNIIITKPKARRQIAKVIEKLKIQAKELGERNARYKTHETISKTSSAHVDRRALAIFDNASKLVGLDRPKEELTEHLTNEDGLVPLQPRKVITIVGSGGLGKTTLANQNILCQLSNEPHPNIQIWNMQVLIMKINDALRDKRYLVVIDDLWTKEAWETINCALYKNDKGSKIITTTRMYDVAKACRSSDGDFFYEMKPLGRLDSKMLFFERLFGSEDKCPDHLIDLSDKILEKCDGLPLAIISISGLLASKAPTEDEWGRVLNSIGRGIAKNLDVKNMMQILSLSYFDLPHYLKTCLLYLSVFPEDSIIDKKRLVRRWIAEGFIHKEQGQTLYQLGEGCFNELINRSLIQARGIHMYGEVRACQVHDTILDFIVSKSEEENFIRVFGDGYYQIMHGTDSKVRRLSLHASSKEKASTLTQLNLSHIRSVTVFDYSVELPLWTKFRFLRVLDLQGCRQVEGHHITDIGNLFQLKYLSLRETGVCELPQQIRMLQYLQTLDLKNSKVKTLTASITQLRRLIYLAVDKGVKLPDGTESMSELEDLECVDILKQSVDFTRKLGQLTNLRNLSIFFSSDDCSSATEESRDEDYTSNIFSSLCKLDQLHSLSIDIDPNRTQDFSLDSSGSNAPAALRRLEIMGHFISKVPNCVRSNVYLQDLTLHVKKIEVKDVRSLGRLPALVSLGLVVDRSFVGGCLTTISGADGFQSLQHFYYGCAIPITFMSGAMPKVKKLALLFPIKTFNQLPK</sequence>
<dbReference type="InterPro" id="IPR032675">
    <property type="entry name" value="LRR_dom_sf"/>
</dbReference>
<evidence type="ECO:0000259" key="11">
    <source>
        <dbReference type="Pfam" id="PF23598"/>
    </source>
</evidence>